<evidence type="ECO:0000313" key="3">
    <source>
        <dbReference type="Proteomes" id="UP000001876"/>
    </source>
</evidence>
<keyword evidence="3" id="KW-1185">Reference proteome</keyword>
<dbReference type="EMBL" id="GG663736">
    <property type="protein sequence ID" value="EEH59797.1"/>
    <property type="molecule type" value="Genomic_DNA"/>
</dbReference>
<dbReference type="AlphaFoldDB" id="C1MKP3"/>
<feature type="region of interest" description="Disordered" evidence="1">
    <location>
        <begin position="100"/>
        <end position="160"/>
    </location>
</feature>
<dbReference type="InterPro" id="IPR018247">
    <property type="entry name" value="EF_Hand_1_Ca_BS"/>
</dbReference>
<name>C1MKP3_MICPC</name>
<feature type="region of interest" description="Disordered" evidence="1">
    <location>
        <begin position="483"/>
        <end position="505"/>
    </location>
</feature>
<dbReference type="KEGG" id="mpp:MICPUCDRAFT_46537"/>
<dbReference type="RefSeq" id="XP_003056421.1">
    <property type="nucleotide sequence ID" value="XM_003056375.1"/>
</dbReference>
<protein>
    <submittedName>
        <fullName evidence="2">Predicted protein</fullName>
    </submittedName>
</protein>
<feature type="compositionally biased region" description="Basic and acidic residues" evidence="1">
    <location>
        <begin position="106"/>
        <end position="134"/>
    </location>
</feature>
<feature type="compositionally biased region" description="Basic and acidic residues" evidence="1">
    <location>
        <begin position="143"/>
        <end position="153"/>
    </location>
</feature>
<organism evidence="3">
    <name type="scientific">Micromonas pusilla (strain CCMP1545)</name>
    <name type="common">Picoplanktonic green alga</name>
    <dbReference type="NCBI Taxonomy" id="564608"/>
    <lineage>
        <taxon>Eukaryota</taxon>
        <taxon>Viridiplantae</taxon>
        <taxon>Chlorophyta</taxon>
        <taxon>Mamiellophyceae</taxon>
        <taxon>Mamiellales</taxon>
        <taxon>Mamiellaceae</taxon>
        <taxon>Micromonas</taxon>
    </lineage>
</organism>
<gene>
    <name evidence="2" type="ORF">MICPUCDRAFT_46537</name>
</gene>
<evidence type="ECO:0000313" key="2">
    <source>
        <dbReference type="EMBL" id="EEH59797.1"/>
    </source>
</evidence>
<evidence type="ECO:0000256" key="1">
    <source>
        <dbReference type="SAM" id="MobiDB-lite"/>
    </source>
</evidence>
<feature type="region of interest" description="Disordered" evidence="1">
    <location>
        <begin position="1"/>
        <end position="34"/>
    </location>
</feature>
<accession>C1MKP3</accession>
<dbReference type="GeneID" id="9681519"/>
<sequence length="505" mass="54236">MLQTLNRAPTALDASGFGEARPRDDGDDEDYDDGAFARATTGLKRTAIDEKPEAINRALHASTTRTSIAFGRGDCIGRGAAPVVSFRAKAAFRDYERSISGARAASKKEDAASKKTTRQERTIATEPRGRRPADRVAAAATSRRHERDWDGRRVRGGQRTDATEKLRAMIAADDKATAALRTTTTPLERLETRRSRAKVAATRPPMDTYALNPSQGQELRAKVIRSIKEKGGAQAPYYPMGAYVDADPFPFAREPGWEDNHLELFHRHHRELRASDKDVLLGKQIDVRTTFIAEREAKTLADEEAARSSGVYWGKDPSKGARRDLHVPRRGGLWERDPADGAVHYPGRIVGSKYEAACSAYATRLLESGRAATATATATTTTTACDDASAARLRQTRDAPQRETSFGGVKTEPVTHRIVFGRTIGYASSGGVASHLGLGLHALDGNGDGDVSTMEIAAARASGGSSTYDVRTASACGLDARKSKPWATGVGRGSASGGPRKSAAS</sequence>
<dbReference type="PROSITE" id="PS00018">
    <property type="entry name" value="EF_HAND_1"/>
    <property type="match status" value="1"/>
</dbReference>
<reference evidence="2 3" key="1">
    <citation type="journal article" date="2009" name="Science">
        <title>Green evolution and dynamic adaptations revealed by genomes of the marine picoeukaryotes Micromonas.</title>
        <authorList>
            <person name="Worden A.Z."/>
            <person name="Lee J.H."/>
            <person name="Mock T."/>
            <person name="Rouze P."/>
            <person name="Simmons M.P."/>
            <person name="Aerts A.L."/>
            <person name="Allen A.E."/>
            <person name="Cuvelier M.L."/>
            <person name="Derelle E."/>
            <person name="Everett M.V."/>
            <person name="Foulon E."/>
            <person name="Grimwood J."/>
            <person name="Gundlach H."/>
            <person name="Henrissat B."/>
            <person name="Napoli C."/>
            <person name="McDonald S.M."/>
            <person name="Parker M.S."/>
            <person name="Rombauts S."/>
            <person name="Salamov A."/>
            <person name="Von Dassow P."/>
            <person name="Badger J.H."/>
            <person name="Coutinho P.M."/>
            <person name="Demir E."/>
            <person name="Dubchak I."/>
            <person name="Gentemann C."/>
            <person name="Eikrem W."/>
            <person name="Gready J.E."/>
            <person name="John U."/>
            <person name="Lanier W."/>
            <person name="Lindquist E.A."/>
            <person name="Lucas S."/>
            <person name="Mayer K.F."/>
            <person name="Moreau H."/>
            <person name="Not F."/>
            <person name="Otillar R."/>
            <person name="Panaud O."/>
            <person name="Pangilinan J."/>
            <person name="Paulsen I."/>
            <person name="Piegu B."/>
            <person name="Poliakov A."/>
            <person name="Robbens S."/>
            <person name="Schmutz J."/>
            <person name="Toulza E."/>
            <person name="Wyss T."/>
            <person name="Zelensky A."/>
            <person name="Zhou K."/>
            <person name="Armbrust E.V."/>
            <person name="Bhattacharya D."/>
            <person name="Goodenough U.W."/>
            <person name="Van de Peer Y."/>
            <person name="Grigoriev I.V."/>
        </authorList>
    </citation>
    <scope>NUCLEOTIDE SEQUENCE [LARGE SCALE GENOMIC DNA]</scope>
    <source>
        <strain evidence="2 3">CCMP1545</strain>
    </source>
</reference>
<proteinExistence type="predicted"/>
<dbReference type="Proteomes" id="UP000001876">
    <property type="component" value="Unassembled WGS sequence"/>
</dbReference>